<dbReference type="Proteomes" id="UP001320420">
    <property type="component" value="Unassembled WGS sequence"/>
</dbReference>
<accession>A0AAN9U593</accession>
<dbReference type="AlphaFoldDB" id="A0AAN9U593"/>
<reference evidence="1 2" key="1">
    <citation type="submission" date="2024-02" db="EMBL/GenBank/DDBJ databases">
        <title>De novo assembly and annotation of 12 fungi associated with fruit tree decline syndrome in Ontario, Canada.</title>
        <authorList>
            <person name="Sulman M."/>
            <person name="Ellouze W."/>
            <person name="Ilyukhin E."/>
        </authorList>
    </citation>
    <scope>NUCLEOTIDE SEQUENCE [LARGE SCALE GENOMIC DNA]</scope>
    <source>
        <strain evidence="1 2">M11/M66-122</strain>
    </source>
</reference>
<evidence type="ECO:0000313" key="1">
    <source>
        <dbReference type="EMBL" id="KAK7739830.1"/>
    </source>
</evidence>
<organism evidence="1 2">
    <name type="scientific">Diatrype stigma</name>
    <dbReference type="NCBI Taxonomy" id="117547"/>
    <lineage>
        <taxon>Eukaryota</taxon>
        <taxon>Fungi</taxon>
        <taxon>Dikarya</taxon>
        <taxon>Ascomycota</taxon>
        <taxon>Pezizomycotina</taxon>
        <taxon>Sordariomycetes</taxon>
        <taxon>Xylariomycetidae</taxon>
        <taxon>Xylariales</taxon>
        <taxon>Diatrypaceae</taxon>
        <taxon>Diatrype</taxon>
    </lineage>
</organism>
<gene>
    <name evidence="1" type="ORF">SLS62_011180</name>
</gene>
<proteinExistence type="predicted"/>
<name>A0AAN9U593_9PEZI</name>
<protein>
    <submittedName>
        <fullName evidence="1">Uncharacterized protein</fullName>
    </submittedName>
</protein>
<evidence type="ECO:0000313" key="2">
    <source>
        <dbReference type="Proteomes" id="UP001320420"/>
    </source>
</evidence>
<dbReference type="EMBL" id="JAKJXP020000175">
    <property type="protein sequence ID" value="KAK7739830.1"/>
    <property type="molecule type" value="Genomic_DNA"/>
</dbReference>
<keyword evidence="2" id="KW-1185">Reference proteome</keyword>
<sequence>MSCLCPEHHRQERALYFYYKEHEACYEFAKQGAETGEQLARAHKHLTITICARLLHTEWFFDNDADPGHEHWYKGLVYDRLCLHGSIFDLDLAFINDNVEEEIISRLKEEVPKAGPDWPKQENRSELFGPMPSIKITEVGTPGSHCRQKPKEPEFEWWEGHATVAVWDCDAAIEHDPYWHDEPDKDRPDYDHSLIKVAEEKM</sequence>
<comment type="caution">
    <text evidence="1">The sequence shown here is derived from an EMBL/GenBank/DDBJ whole genome shotgun (WGS) entry which is preliminary data.</text>
</comment>